<dbReference type="Gene3D" id="3.30.460.10">
    <property type="entry name" value="Beta Polymerase, domain 2"/>
    <property type="match status" value="1"/>
</dbReference>
<protein>
    <submittedName>
        <fullName evidence="2">Nucleotidyltransferase domain-containing protein</fullName>
    </submittedName>
</protein>
<organism evidence="2">
    <name type="scientific">Candidatus Nitricoxidivorans perseverans</name>
    <dbReference type="NCBI Taxonomy" id="2975601"/>
    <lineage>
        <taxon>Bacteria</taxon>
        <taxon>Pseudomonadati</taxon>
        <taxon>Pseudomonadota</taxon>
        <taxon>Betaproteobacteria</taxon>
        <taxon>Nitrosomonadales</taxon>
        <taxon>Sterolibacteriaceae</taxon>
        <taxon>Candidatus Nitricoxidivorans</taxon>
    </lineage>
</organism>
<dbReference type="SUPFAM" id="SSF46785">
    <property type="entry name" value="Winged helix' DNA-binding domain"/>
    <property type="match status" value="1"/>
</dbReference>
<dbReference type="InterPro" id="IPR043519">
    <property type="entry name" value="NT_sf"/>
</dbReference>
<dbReference type="SUPFAM" id="SSF81301">
    <property type="entry name" value="Nucleotidyltransferase"/>
    <property type="match status" value="1"/>
</dbReference>
<dbReference type="GO" id="GO:0016779">
    <property type="term" value="F:nucleotidyltransferase activity"/>
    <property type="evidence" value="ECO:0007669"/>
    <property type="project" value="InterPro"/>
</dbReference>
<dbReference type="Proteomes" id="UP001234916">
    <property type="component" value="Chromosome"/>
</dbReference>
<reference evidence="2" key="1">
    <citation type="journal article" date="2023" name="Nat. Microbiol.">
        <title>Enrichment and characterization of a nitric oxide-reducing microbial community in a continuous bioreactor.</title>
        <authorList>
            <person name="Garrido-Amador P."/>
            <person name="Stortenbeker N."/>
            <person name="Wessels H.J.C.T."/>
            <person name="Speth D.R."/>
            <person name="Garcia-Heredia I."/>
            <person name="Kartal B."/>
        </authorList>
    </citation>
    <scope>NUCLEOTIDE SEQUENCE</scope>
    <source>
        <strain evidence="2">MAG1</strain>
    </source>
</reference>
<proteinExistence type="predicted"/>
<dbReference type="InterPro" id="IPR001845">
    <property type="entry name" value="HTH_ArsR_DNA-bd_dom"/>
</dbReference>
<dbReference type="Pfam" id="PF01909">
    <property type="entry name" value="NTP_transf_2"/>
    <property type="match status" value="1"/>
</dbReference>
<dbReference type="GO" id="GO:0003700">
    <property type="term" value="F:DNA-binding transcription factor activity"/>
    <property type="evidence" value="ECO:0007669"/>
    <property type="project" value="InterPro"/>
</dbReference>
<gene>
    <name evidence="2" type="ORF">OHM77_10060</name>
</gene>
<accession>A0AA49FJ50</accession>
<evidence type="ECO:0000259" key="1">
    <source>
        <dbReference type="SMART" id="SM00418"/>
    </source>
</evidence>
<sequence>MLLDLLFGSYRQRALTQLLLHPDEGYHVRELARLTGTTPGTLHKELARLAEVGLLLREKQGNQVRYRANRECTVYPELAGLFRKTGGAAGLLADALRSLAPAPLLALIFGSLARGEENARSDIDLLVVADASFGDVVRALHPAQERLQREINPVVCTAAEFARRVAAKDPFIANILANPKLFVIGTEHDLGKLARHPAPAAV</sequence>
<dbReference type="InterPro" id="IPR011991">
    <property type="entry name" value="ArsR-like_HTH"/>
</dbReference>
<dbReference type="AlphaFoldDB" id="A0AA49FJ50"/>
<feature type="domain" description="HTH arsR-type" evidence="1">
    <location>
        <begin position="5"/>
        <end position="80"/>
    </location>
</feature>
<dbReference type="KEGG" id="npv:OHM77_10060"/>
<dbReference type="InterPro" id="IPR036390">
    <property type="entry name" value="WH_DNA-bd_sf"/>
</dbReference>
<dbReference type="CDD" id="cd00090">
    <property type="entry name" value="HTH_ARSR"/>
    <property type="match status" value="1"/>
</dbReference>
<dbReference type="InterPro" id="IPR036388">
    <property type="entry name" value="WH-like_DNA-bd_sf"/>
</dbReference>
<name>A0AA49FJ50_9PROT</name>
<dbReference type="InterPro" id="IPR002934">
    <property type="entry name" value="Polymerase_NTP_transf_dom"/>
</dbReference>
<dbReference type="CDD" id="cd05403">
    <property type="entry name" value="NT_KNTase_like"/>
    <property type="match status" value="1"/>
</dbReference>
<dbReference type="SMART" id="SM00418">
    <property type="entry name" value="HTH_ARSR"/>
    <property type="match status" value="1"/>
</dbReference>
<evidence type="ECO:0000313" key="2">
    <source>
        <dbReference type="EMBL" id="WIM05036.1"/>
    </source>
</evidence>
<dbReference type="EMBL" id="CP107246">
    <property type="protein sequence ID" value="WIM05036.1"/>
    <property type="molecule type" value="Genomic_DNA"/>
</dbReference>
<dbReference type="Gene3D" id="1.10.10.10">
    <property type="entry name" value="Winged helix-like DNA-binding domain superfamily/Winged helix DNA-binding domain"/>
    <property type="match status" value="1"/>
</dbReference>